<dbReference type="InterPro" id="IPR029441">
    <property type="entry name" value="Cass2"/>
</dbReference>
<dbReference type="Pfam" id="PF14526">
    <property type="entry name" value="Cass2"/>
    <property type="match status" value="1"/>
</dbReference>
<reference evidence="5" key="1">
    <citation type="submission" date="2020-12" db="EMBL/GenBank/DDBJ databases">
        <title>Vagococcus allomyrinae sp. nov. and Enterococcus lavae sp. nov., isolated from the larvae of Allomyrina dichotoma.</title>
        <authorList>
            <person name="Lee S.D."/>
        </authorList>
    </citation>
    <scope>NUCLEOTIDE SEQUENCE</scope>
    <source>
        <strain evidence="5">BWB3-3</strain>
    </source>
</reference>
<sequence length="295" mass="33796">MNWFELLQQAIDYMEDHLLDDINYEDVAKSVQMSSYNFHRTFSLMAGMTANVYIRNRRLSLAGQELQTTNHKIIDLCYKYGYETPESFAKAFTRFHGVSPKSAKLSGTPLILFNPLLIKLSLEGGKAMDYRIETTGKQRFMASVRPFKNDTINDENNQEIANFWSDLQANQGLAPLENLRPHGKKDFYGLCSPTVATETTFDYGIGVLLDDETLPFNEAQLLKAGFQLWEVAPTTYVVLNCYGDNGDCIGEMWEKFLKEFSPQTGYTQTDETDYELYFEKSEPGLFCELWIPVTK</sequence>
<evidence type="ECO:0000256" key="3">
    <source>
        <dbReference type="ARBA" id="ARBA00023163"/>
    </source>
</evidence>
<accession>A0A940SW62</accession>
<evidence type="ECO:0000259" key="4">
    <source>
        <dbReference type="PROSITE" id="PS01124"/>
    </source>
</evidence>
<gene>
    <name evidence="5" type="ORF">I6N95_16630</name>
</gene>
<dbReference type="PANTHER" id="PTHR47504:SF5">
    <property type="entry name" value="RIGHT ORIGIN-BINDING PROTEIN"/>
    <property type="match status" value="1"/>
</dbReference>
<keyword evidence="6" id="KW-1185">Reference proteome</keyword>
<dbReference type="GO" id="GO:0003700">
    <property type="term" value="F:DNA-binding transcription factor activity"/>
    <property type="evidence" value="ECO:0007669"/>
    <property type="project" value="InterPro"/>
</dbReference>
<dbReference type="SUPFAM" id="SSF46689">
    <property type="entry name" value="Homeodomain-like"/>
    <property type="match status" value="2"/>
</dbReference>
<evidence type="ECO:0000313" key="6">
    <source>
        <dbReference type="Proteomes" id="UP000674938"/>
    </source>
</evidence>
<dbReference type="SMART" id="SM00871">
    <property type="entry name" value="AraC_E_bind"/>
    <property type="match status" value="1"/>
</dbReference>
<dbReference type="SMART" id="SM00342">
    <property type="entry name" value="HTH_ARAC"/>
    <property type="match status" value="1"/>
</dbReference>
<evidence type="ECO:0000256" key="2">
    <source>
        <dbReference type="ARBA" id="ARBA00023125"/>
    </source>
</evidence>
<dbReference type="Gene3D" id="1.10.10.60">
    <property type="entry name" value="Homeodomain-like"/>
    <property type="match status" value="2"/>
</dbReference>
<evidence type="ECO:0000313" key="5">
    <source>
        <dbReference type="EMBL" id="MBP1042644.1"/>
    </source>
</evidence>
<keyword evidence="1" id="KW-0805">Transcription regulation</keyword>
<keyword evidence="2" id="KW-0238">DNA-binding</keyword>
<dbReference type="Pfam" id="PF12833">
    <property type="entry name" value="HTH_18"/>
    <property type="match status" value="1"/>
</dbReference>
<comment type="caution">
    <text evidence="5">The sequence shown here is derived from an EMBL/GenBank/DDBJ whole genome shotgun (WGS) entry which is preliminary data.</text>
</comment>
<keyword evidence="3" id="KW-0804">Transcription</keyword>
<name>A0A940SW62_9ENTE</name>
<dbReference type="GO" id="GO:0043565">
    <property type="term" value="F:sequence-specific DNA binding"/>
    <property type="evidence" value="ECO:0007669"/>
    <property type="project" value="InterPro"/>
</dbReference>
<evidence type="ECO:0000256" key="1">
    <source>
        <dbReference type="ARBA" id="ARBA00023015"/>
    </source>
</evidence>
<dbReference type="Proteomes" id="UP000674938">
    <property type="component" value="Unassembled WGS sequence"/>
</dbReference>
<dbReference type="PANTHER" id="PTHR47504">
    <property type="entry name" value="RIGHT ORIGIN-BINDING PROTEIN"/>
    <property type="match status" value="1"/>
</dbReference>
<dbReference type="PROSITE" id="PS01124">
    <property type="entry name" value="HTH_ARAC_FAMILY_2"/>
    <property type="match status" value="1"/>
</dbReference>
<feature type="domain" description="HTH araC/xylS-type" evidence="4">
    <location>
        <begin position="8"/>
        <end position="106"/>
    </location>
</feature>
<dbReference type="InterPro" id="IPR010499">
    <property type="entry name" value="AraC_E-bd"/>
</dbReference>
<protein>
    <submittedName>
        <fullName evidence="5">AraC family transcriptional regulator</fullName>
    </submittedName>
</protein>
<dbReference type="EMBL" id="JAEEGA010000011">
    <property type="protein sequence ID" value="MBP1042644.1"/>
    <property type="molecule type" value="Genomic_DNA"/>
</dbReference>
<dbReference type="SUPFAM" id="SSF55136">
    <property type="entry name" value="Probable bacterial effector-binding domain"/>
    <property type="match status" value="1"/>
</dbReference>
<dbReference type="InterPro" id="IPR050959">
    <property type="entry name" value="MarA-like"/>
</dbReference>
<dbReference type="Gene3D" id="3.20.80.10">
    <property type="entry name" value="Regulatory factor, effector binding domain"/>
    <property type="match status" value="1"/>
</dbReference>
<dbReference type="InterPro" id="IPR009057">
    <property type="entry name" value="Homeodomain-like_sf"/>
</dbReference>
<dbReference type="AlphaFoldDB" id="A0A940SW62"/>
<organism evidence="5 6">
    <name type="scientific">Vagococcus allomyrinae</name>
    <dbReference type="NCBI Taxonomy" id="2794353"/>
    <lineage>
        <taxon>Bacteria</taxon>
        <taxon>Bacillati</taxon>
        <taxon>Bacillota</taxon>
        <taxon>Bacilli</taxon>
        <taxon>Lactobacillales</taxon>
        <taxon>Enterococcaceae</taxon>
        <taxon>Vagococcus</taxon>
    </lineage>
</organism>
<dbReference type="InterPro" id="IPR011256">
    <property type="entry name" value="Reg_factor_effector_dom_sf"/>
</dbReference>
<proteinExistence type="predicted"/>
<dbReference type="InterPro" id="IPR018060">
    <property type="entry name" value="HTH_AraC"/>
</dbReference>
<dbReference type="RefSeq" id="WP_209530007.1">
    <property type="nucleotide sequence ID" value="NZ_JAEEGA010000011.1"/>
</dbReference>